<dbReference type="PANTHER" id="PTHR33112:SF16">
    <property type="entry name" value="HETEROKARYON INCOMPATIBILITY DOMAIN-CONTAINING PROTEIN"/>
    <property type="match status" value="1"/>
</dbReference>
<evidence type="ECO:0000259" key="2">
    <source>
        <dbReference type="Pfam" id="PF06985"/>
    </source>
</evidence>
<dbReference type="AlphaFoldDB" id="A0A7D8YPX7"/>
<dbReference type="Proteomes" id="UP000481288">
    <property type="component" value="Unassembled WGS sequence"/>
</dbReference>
<feature type="compositionally biased region" description="Polar residues" evidence="1">
    <location>
        <begin position="1"/>
        <end position="11"/>
    </location>
</feature>
<feature type="compositionally biased region" description="Acidic residues" evidence="1">
    <location>
        <begin position="62"/>
        <end position="72"/>
    </location>
</feature>
<evidence type="ECO:0000313" key="3">
    <source>
        <dbReference type="EMBL" id="TVY54571.1"/>
    </source>
</evidence>
<dbReference type="Pfam" id="PF23397">
    <property type="entry name" value="DUF7104"/>
    <property type="match status" value="2"/>
</dbReference>
<dbReference type="InterPro" id="IPR055530">
    <property type="entry name" value="DUF7104"/>
</dbReference>
<feature type="domain" description="Heterokaryon incompatibility" evidence="2">
    <location>
        <begin position="571"/>
        <end position="746"/>
    </location>
</feature>
<name>A0A7D8YPX7_9HELO</name>
<feature type="compositionally biased region" description="Acidic residues" evidence="1">
    <location>
        <begin position="84"/>
        <end position="102"/>
    </location>
</feature>
<comment type="caution">
    <text evidence="3">The sequence shown here is derived from an EMBL/GenBank/DDBJ whole genome shotgun (WGS) entry which is preliminary data.</text>
</comment>
<keyword evidence="4" id="KW-1185">Reference proteome</keyword>
<proteinExistence type="predicted"/>
<feature type="compositionally biased region" description="Basic and acidic residues" evidence="1">
    <location>
        <begin position="74"/>
        <end position="83"/>
    </location>
</feature>
<dbReference type="Pfam" id="PF06985">
    <property type="entry name" value="HET"/>
    <property type="match status" value="1"/>
</dbReference>
<feature type="compositionally biased region" description="Basic and acidic residues" evidence="1">
    <location>
        <begin position="14"/>
        <end position="23"/>
    </location>
</feature>
<feature type="compositionally biased region" description="Basic and acidic residues" evidence="1">
    <location>
        <begin position="38"/>
        <end position="55"/>
    </location>
</feature>
<feature type="non-terminal residue" evidence="3">
    <location>
        <position position="1"/>
    </location>
</feature>
<accession>A0A7D8YPX7</accession>
<dbReference type="PANTHER" id="PTHR33112">
    <property type="entry name" value="DOMAIN PROTEIN, PUTATIVE-RELATED"/>
    <property type="match status" value="1"/>
</dbReference>
<organism evidence="3 4">
    <name type="scientific">Lachnellula cervina</name>
    <dbReference type="NCBI Taxonomy" id="1316786"/>
    <lineage>
        <taxon>Eukaryota</taxon>
        <taxon>Fungi</taxon>
        <taxon>Dikarya</taxon>
        <taxon>Ascomycota</taxon>
        <taxon>Pezizomycotina</taxon>
        <taxon>Leotiomycetes</taxon>
        <taxon>Helotiales</taxon>
        <taxon>Lachnaceae</taxon>
        <taxon>Lachnellula</taxon>
    </lineage>
</organism>
<feature type="region of interest" description="Disordered" evidence="1">
    <location>
        <begin position="1"/>
        <end position="102"/>
    </location>
</feature>
<sequence>NDLTEENQNLSEDGLDHGEHGVEQDGDVVGTELDSDDEIKHANGTSREKHIHEIGEVNGNVSEEDSENESGEGNENKSQKDIDNENSEEWDDERECDDDREWDDERKCAYDPELRQQDRENGLKIIEGLLGKMENRPVSTKVIKAAAEDLHGDSSLLALLVRHNNTISVHEEIFMTVARNPEGHKMMEFLLQYQDELGNTEDVMIAAAKVKQNDRPWEPNGKWQKVSQKLPIEVLLQRRPHIRITENTLVTAAENDDFGHDLVTLLLQHQKKIDITEKVLIAAVKNEKCGPSIIRELLSYQSVAVTNATMQAAMENHYATEIMEILIAHGSNLAIREDIMEQAYARRDTAPGLVDVLLKFMGDSTQRRHQDHHASLLSLDTGSNLTEHYAVQDNSTACATCLELDFRRDLMIGCIRHEIIMKDLLSTSPGCWCCSLIHKCADFIIETAEEKLEPYSEFCIHLHWQDYRGPDTVPLCIGLSSPYSSIDTGSKREFYRHPDSPIISPRIGIAGDIQASAVDCKLLANDWLQDCIDNHNDCPCNPSPLPTRVIKIGSIETEPFLHVSSGEFARYTALSHCWGKGPICVTTKDTLVARQRAIPFHDLSKTFQDAINITRQLGITYLWIDSLCIVQDDDEDWSREGANMSNVYRHSTVTILADGVPNHDSGCSAPLDAGTVPCSSLAGGLPFRSLARNVAKSIRCVNKDGKECHVYGRIAMYKGIEVAHTVSTYPGDSWSRLNSRGWTLQERLLAPRKIHYTPDEIAWECTTQECCECSPTPVVVETTNYLEERLLQWGTRPSNIGRSIQRGTRPSIIGRSLQWCDLVKEFTSRTLSKGSDRLPAISGLAGLMRFDSEDEYVCGLWRNSLVRELLWTVPKYDDFLDSRRHEKYYAPSWYVPRDDAVRP</sequence>
<reference evidence="3 4" key="1">
    <citation type="submission" date="2018-05" db="EMBL/GenBank/DDBJ databases">
        <title>Whole genome sequencing for identification of molecular markers to develop diagnostic detection tools for the regulated plant pathogen Lachnellula willkommii.</title>
        <authorList>
            <person name="Giroux E."/>
            <person name="Bilodeau G."/>
        </authorList>
    </citation>
    <scope>NUCLEOTIDE SEQUENCE [LARGE SCALE GENOMIC DNA]</scope>
    <source>
        <strain evidence="3 4">CBS 625.97</strain>
    </source>
</reference>
<dbReference type="EMBL" id="QGMG01000327">
    <property type="protein sequence ID" value="TVY54571.1"/>
    <property type="molecule type" value="Genomic_DNA"/>
</dbReference>
<protein>
    <recommendedName>
        <fullName evidence="2">Heterokaryon incompatibility domain-containing protein</fullName>
    </recommendedName>
</protein>
<dbReference type="InterPro" id="IPR010730">
    <property type="entry name" value="HET"/>
</dbReference>
<gene>
    <name evidence="3" type="ORF">LCER1_G005425</name>
</gene>
<evidence type="ECO:0000313" key="4">
    <source>
        <dbReference type="Proteomes" id="UP000481288"/>
    </source>
</evidence>
<evidence type="ECO:0000256" key="1">
    <source>
        <dbReference type="SAM" id="MobiDB-lite"/>
    </source>
</evidence>
<dbReference type="OrthoDB" id="8300194at2759"/>